<dbReference type="EMBL" id="RCML01001203">
    <property type="protein sequence ID" value="KAG2964527.1"/>
    <property type="molecule type" value="Genomic_DNA"/>
</dbReference>
<evidence type="ECO:0000313" key="2">
    <source>
        <dbReference type="Proteomes" id="UP000697107"/>
    </source>
</evidence>
<sequence>MKFLRGLNQAANYDSEHHFDRLLDRQNATVLHIRHGRAILQAKPFLDSVDDELAVYMPSPLEEKRLRGALDDLKDFESSDGEGAVSWKLFGSPDPTFKFPIFERACVQVQK</sequence>
<organism evidence="1 2">
    <name type="scientific">Phytophthora cactorum</name>
    <dbReference type="NCBI Taxonomy" id="29920"/>
    <lineage>
        <taxon>Eukaryota</taxon>
        <taxon>Sar</taxon>
        <taxon>Stramenopiles</taxon>
        <taxon>Oomycota</taxon>
        <taxon>Peronosporomycetes</taxon>
        <taxon>Peronosporales</taxon>
        <taxon>Peronosporaceae</taxon>
        <taxon>Phytophthora</taxon>
    </lineage>
</organism>
<comment type="caution">
    <text evidence="1">The sequence shown here is derived from an EMBL/GenBank/DDBJ whole genome shotgun (WGS) entry which is preliminary data.</text>
</comment>
<accession>A0A8T1F388</accession>
<reference evidence="1" key="1">
    <citation type="submission" date="2018-10" db="EMBL/GenBank/DDBJ databases">
        <title>Effector identification in a new, highly contiguous assembly of the strawberry crown rot pathogen Phytophthora cactorum.</title>
        <authorList>
            <person name="Armitage A.D."/>
            <person name="Nellist C.F."/>
            <person name="Bates H."/>
            <person name="Vickerstaff R.J."/>
            <person name="Harrison R.J."/>
        </authorList>
    </citation>
    <scope>NUCLEOTIDE SEQUENCE</scope>
    <source>
        <strain evidence="1">P415</strain>
    </source>
</reference>
<evidence type="ECO:0000313" key="1">
    <source>
        <dbReference type="EMBL" id="KAG2964527.1"/>
    </source>
</evidence>
<dbReference type="AlphaFoldDB" id="A0A8T1F388"/>
<gene>
    <name evidence="1" type="ORF">PC118_g20272</name>
</gene>
<protein>
    <submittedName>
        <fullName evidence="1">Uncharacterized protein</fullName>
    </submittedName>
</protein>
<name>A0A8T1F388_9STRA</name>
<dbReference type="VEuPathDB" id="FungiDB:PC110_g17867"/>
<dbReference type="Proteomes" id="UP000697107">
    <property type="component" value="Unassembled WGS sequence"/>
</dbReference>
<proteinExistence type="predicted"/>